<evidence type="ECO:0000259" key="6">
    <source>
        <dbReference type="Pfam" id="PF00460"/>
    </source>
</evidence>
<dbReference type="NCBIfam" id="TIGR03506">
    <property type="entry name" value="FlgEFG_subfam"/>
    <property type="match status" value="2"/>
</dbReference>
<proteinExistence type="inferred from homology"/>
<evidence type="ECO:0000256" key="4">
    <source>
        <dbReference type="ARBA" id="ARBA00023143"/>
    </source>
</evidence>
<evidence type="ECO:0000256" key="5">
    <source>
        <dbReference type="RuleBase" id="RU362116"/>
    </source>
</evidence>
<dbReference type="AlphaFoldDB" id="A0A7G1GAH5"/>
<feature type="domain" description="Flagellar hook protein FlgE D2" evidence="8">
    <location>
        <begin position="532"/>
        <end position="692"/>
    </location>
</feature>
<reference evidence="10 11" key="1">
    <citation type="submission" date="2018-06" db="EMBL/GenBank/DDBJ databases">
        <title>Genome sequencing of Oceanotoga sp. sy52.</title>
        <authorList>
            <person name="Mori K."/>
        </authorList>
    </citation>
    <scope>NUCLEOTIDE SEQUENCE [LARGE SCALE GENOMIC DNA]</scope>
    <source>
        <strain evidence="11">sy52</strain>
    </source>
</reference>
<dbReference type="EMBL" id="AP018712">
    <property type="protein sequence ID" value="BBE32147.1"/>
    <property type="molecule type" value="Genomic_DNA"/>
</dbReference>
<evidence type="ECO:0000256" key="1">
    <source>
        <dbReference type="ARBA" id="ARBA00004117"/>
    </source>
</evidence>
<dbReference type="InterPro" id="IPR019776">
    <property type="entry name" value="Flagellar_basal_body_rod_CS"/>
</dbReference>
<dbReference type="GO" id="GO:0071978">
    <property type="term" value="P:bacterial-type flagellum-dependent swarming motility"/>
    <property type="evidence" value="ECO:0007669"/>
    <property type="project" value="TreeGrafter"/>
</dbReference>
<evidence type="ECO:0000313" key="11">
    <source>
        <dbReference type="Proteomes" id="UP000516361"/>
    </source>
</evidence>
<dbReference type="GO" id="GO:0009424">
    <property type="term" value="C:bacterial-type flagellum hook"/>
    <property type="evidence" value="ECO:0007669"/>
    <property type="project" value="TreeGrafter"/>
</dbReference>
<feature type="domain" description="Flagellar basal-body/hook protein C-terminal" evidence="7">
    <location>
        <begin position="767"/>
        <end position="811"/>
    </location>
</feature>
<dbReference type="PANTHER" id="PTHR30435:SF1">
    <property type="entry name" value="FLAGELLAR HOOK PROTEIN FLGE"/>
    <property type="match status" value="1"/>
</dbReference>
<evidence type="ECO:0000259" key="7">
    <source>
        <dbReference type="Pfam" id="PF06429"/>
    </source>
</evidence>
<comment type="function">
    <text evidence="5">A flexible structure which links the flagellar filament to the drive apparatus in the basal body.</text>
</comment>
<dbReference type="InterPro" id="IPR010930">
    <property type="entry name" value="Flg_bb/hook_C_dom"/>
</dbReference>
<evidence type="ECO:0000256" key="3">
    <source>
        <dbReference type="ARBA" id="ARBA00019015"/>
    </source>
</evidence>
<dbReference type="InterPro" id="IPR037925">
    <property type="entry name" value="FlgE/F/G-like"/>
</dbReference>
<dbReference type="InParanoid" id="A0A7G1GAH5"/>
<gene>
    <name evidence="10" type="ORF">OSSY52_22880</name>
</gene>
<dbReference type="InterPro" id="IPR053967">
    <property type="entry name" value="LlgE_F_G-like_D1"/>
</dbReference>
<feature type="domain" description="Flagellar hook protein FlgE/F/G-like D1" evidence="9">
    <location>
        <begin position="95"/>
        <end position="158"/>
    </location>
</feature>
<dbReference type="Pfam" id="PF07559">
    <property type="entry name" value="FlgE_D2"/>
    <property type="match status" value="1"/>
</dbReference>
<dbReference type="Proteomes" id="UP000516361">
    <property type="component" value="Chromosome"/>
</dbReference>
<dbReference type="InterPro" id="IPR011491">
    <property type="entry name" value="FlgE_D2"/>
</dbReference>
<dbReference type="KEGG" id="ocy:OSSY52_22880"/>
<dbReference type="Pfam" id="PF06429">
    <property type="entry name" value="Flg_bbr_C"/>
    <property type="match status" value="1"/>
</dbReference>
<evidence type="ECO:0000259" key="9">
    <source>
        <dbReference type="Pfam" id="PF22692"/>
    </source>
</evidence>
<dbReference type="SUPFAM" id="SSF117143">
    <property type="entry name" value="Flagellar hook protein flgE"/>
    <property type="match status" value="2"/>
</dbReference>
<evidence type="ECO:0000313" key="10">
    <source>
        <dbReference type="EMBL" id="BBE32147.1"/>
    </source>
</evidence>
<accession>A0A7G1GAH5</accession>
<evidence type="ECO:0000256" key="2">
    <source>
        <dbReference type="ARBA" id="ARBA00009677"/>
    </source>
</evidence>
<organism evidence="10 11">
    <name type="scientific">Tepiditoga spiralis</name>
    <dbReference type="NCBI Taxonomy" id="2108365"/>
    <lineage>
        <taxon>Bacteria</taxon>
        <taxon>Thermotogati</taxon>
        <taxon>Thermotogota</taxon>
        <taxon>Thermotogae</taxon>
        <taxon>Petrotogales</taxon>
        <taxon>Petrotogaceae</taxon>
        <taxon>Tepiditoga</taxon>
    </lineage>
</organism>
<dbReference type="Pfam" id="PF22692">
    <property type="entry name" value="LlgE_F_G_D1"/>
    <property type="match status" value="1"/>
</dbReference>
<sequence length="813" mass="86457">MMRAMYSGITGLKNFQTEMDIVGNNIANVNTTGFKASRITFQTTLLQTLKAGKASEGALGGTNPIQIGLGSKISSVDKVMSQGSFQNTGKKTDLAIQGDGFFVLSDGEANYFTRAGNFTLDKTGYLVNPASGFKLQGWSAKLSNTGQRYVDTNDPIGDVKISTGLVMPAKQTSAITLAHNLNTDVGLQETTMEITSKLGTKLPVKMTFSRDMKSEYRDRYVYKWNAKLVEPGDKMKFLDEASGKSDLDELNGYLELDESGNVINWVTYKGDTTNAATDTKFKILDVGGDLKTSTGADVTLTTTKSGGGAGSGATFSGNIKVTKSDGSEVYYNPADIKMDWNGTDYKITLSDVEGTNVVFDYTPADSKISTLNSDFGSTKFALANKYSIPTSNGSVTLDGTKITAKDSSDIDVTNKISDFNLSYNSASKTVTINATIDGKQLTFTNTDTNPIENPNDLATTFSSGGYTIDLSSALSGTDSLNDFSINGYNLSGFSLSGENSDTVDNFSGTYYSVREVIQPPSGGNIKLVDVSNPQNFAVVDYSNPTVSTSTLVYDALGKDYNVYTKFTKIDTNTWYWKAELADGTPLYKLNSDGTRDTSGAIAEGVIAFDGNGSIAATKWRIKDDGSIDTNITDATNGSAGFWFDPSQTGAALNPTVTPSSTAGAGPVNVEIKFNEITQFSSPHSIQVTDQDGNAQGTLDAFAINEVGDIVGTFTNGRTDKLGKVSLGVFNNPAGLLEIGNSMYAQSSNSGLAQIGVAGVGGRGTLIPGALEMSNVDLAEEFTNMIVAQRGFQATSRIITTSDAILNELVNMKR</sequence>
<dbReference type="Pfam" id="PF00460">
    <property type="entry name" value="Flg_bb_rod"/>
    <property type="match status" value="1"/>
</dbReference>
<dbReference type="InterPro" id="IPR037058">
    <property type="entry name" value="Falgellar_hook_FlgE_sf"/>
</dbReference>
<comment type="similarity">
    <text evidence="2 5">Belongs to the flagella basal body rod proteins family.</text>
</comment>
<dbReference type="PROSITE" id="PS00588">
    <property type="entry name" value="FLAGELLA_BB_ROD"/>
    <property type="match status" value="1"/>
</dbReference>
<dbReference type="PANTHER" id="PTHR30435">
    <property type="entry name" value="FLAGELLAR PROTEIN"/>
    <property type="match status" value="1"/>
</dbReference>
<protein>
    <recommendedName>
        <fullName evidence="3 5">Flagellar hook protein FlgE</fullName>
    </recommendedName>
</protein>
<dbReference type="RefSeq" id="WP_190614999.1">
    <property type="nucleotide sequence ID" value="NZ_AP018712.1"/>
</dbReference>
<feature type="domain" description="Flagellar basal body rod protein N-terminal" evidence="6">
    <location>
        <begin position="5"/>
        <end position="35"/>
    </location>
</feature>
<dbReference type="InterPro" id="IPR001444">
    <property type="entry name" value="Flag_bb_rod_N"/>
</dbReference>
<dbReference type="GO" id="GO:0005829">
    <property type="term" value="C:cytosol"/>
    <property type="evidence" value="ECO:0007669"/>
    <property type="project" value="TreeGrafter"/>
</dbReference>
<keyword evidence="11" id="KW-1185">Reference proteome</keyword>
<dbReference type="GO" id="GO:0009425">
    <property type="term" value="C:bacterial-type flagellum basal body"/>
    <property type="evidence" value="ECO:0007669"/>
    <property type="project" value="UniProtKB-SubCell"/>
</dbReference>
<keyword evidence="4 5" id="KW-0975">Bacterial flagellum</keyword>
<dbReference type="InterPro" id="IPR020013">
    <property type="entry name" value="Flagellar_FlgE/F/G"/>
</dbReference>
<dbReference type="Gene3D" id="2.60.98.20">
    <property type="entry name" value="Flagellar hook protein FlgE"/>
    <property type="match status" value="1"/>
</dbReference>
<comment type="subcellular location">
    <subcellularLocation>
        <location evidence="1 5">Bacterial flagellum basal body</location>
    </subcellularLocation>
</comment>
<name>A0A7G1GAH5_9BACT</name>
<evidence type="ECO:0000259" key="8">
    <source>
        <dbReference type="Pfam" id="PF07559"/>
    </source>
</evidence>